<dbReference type="Gene3D" id="3.40.190.10">
    <property type="entry name" value="Periplasmic binding protein-like II"/>
    <property type="match status" value="2"/>
</dbReference>
<feature type="domain" description="SsuA/THI5-like" evidence="4">
    <location>
        <begin position="54"/>
        <end position="250"/>
    </location>
</feature>
<evidence type="ECO:0000313" key="6">
    <source>
        <dbReference type="Proteomes" id="UP000056252"/>
    </source>
</evidence>
<reference evidence="6" key="1">
    <citation type="submission" date="2015-11" db="EMBL/GenBank/DDBJ databases">
        <authorList>
            <person name="Holder M.E."/>
            <person name="Ajami N.J."/>
            <person name="Petrosino J.F."/>
        </authorList>
    </citation>
    <scope>NUCLEOTIDE SEQUENCE [LARGE SCALE GENOMIC DNA]</scope>
    <source>
        <strain evidence="6">F0113</strain>
    </source>
</reference>
<dbReference type="AlphaFoldDB" id="A0A0S2KPQ7"/>
<dbReference type="Pfam" id="PF09084">
    <property type="entry name" value="NMT1"/>
    <property type="match status" value="1"/>
</dbReference>
<dbReference type="GO" id="GO:0042597">
    <property type="term" value="C:periplasmic space"/>
    <property type="evidence" value="ECO:0007669"/>
    <property type="project" value="UniProtKB-SubCell"/>
</dbReference>
<evidence type="ECO:0000256" key="3">
    <source>
        <dbReference type="ARBA" id="ARBA00022729"/>
    </source>
</evidence>
<evidence type="ECO:0000256" key="2">
    <source>
        <dbReference type="ARBA" id="ARBA00010742"/>
    </source>
</evidence>
<dbReference type="EMBL" id="CP013195">
    <property type="protein sequence ID" value="ALO49938.1"/>
    <property type="molecule type" value="Genomic_DNA"/>
</dbReference>
<dbReference type="KEGG" id="peo:AS203_08650"/>
<comment type="similarity">
    <text evidence="2">Belongs to the bacterial solute-binding protein SsuA/TauA family.</text>
</comment>
<keyword evidence="6" id="KW-1185">Reference proteome</keyword>
<comment type="subcellular location">
    <subcellularLocation>
        <location evidence="1">Periplasm</location>
    </subcellularLocation>
</comment>
<accession>A0A0S2KPQ7</accession>
<dbReference type="RefSeq" id="WP_025066093.1">
    <property type="nucleotide sequence ID" value="NZ_CP013195.1"/>
</dbReference>
<organism evidence="5 6">
    <name type="scientific">Hoylesella enoeca</name>
    <dbReference type="NCBI Taxonomy" id="76123"/>
    <lineage>
        <taxon>Bacteria</taxon>
        <taxon>Pseudomonadati</taxon>
        <taxon>Bacteroidota</taxon>
        <taxon>Bacteroidia</taxon>
        <taxon>Bacteroidales</taxon>
        <taxon>Prevotellaceae</taxon>
        <taxon>Hoylesella</taxon>
    </lineage>
</organism>
<evidence type="ECO:0000313" key="5">
    <source>
        <dbReference type="EMBL" id="ALO49938.1"/>
    </source>
</evidence>
<protein>
    <submittedName>
        <fullName evidence="5">NLPA lipoprotein</fullName>
    </submittedName>
</protein>
<dbReference type="PANTHER" id="PTHR30024">
    <property type="entry name" value="ALIPHATIC SULFONATES-BINDING PROTEIN-RELATED"/>
    <property type="match status" value="1"/>
</dbReference>
<dbReference type="PROSITE" id="PS51257">
    <property type="entry name" value="PROKAR_LIPOPROTEIN"/>
    <property type="match status" value="1"/>
</dbReference>
<evidence type="ECO:0000259" key="4">
    <source>
        <dbReference type="Pfam" id="PF09084"/>
    </source>
</evidence>
<keyword evidence="3" id="KW-0732">Signal</keyword>
<dbReference type="SUPFAM" id="SSF53850">
    <property type="entry name" value="Periplasmic binding protein-like II"/>
    <property type="match status" value="1"/>
</dbReference>
<keyword evidence="5" id="KW-0449">Lipoprotein</keyword>
<dbReference type="STRING" id="76123.AS203_08650"/>
<dbReference type="PANTHER" id="PTHR30024:SF47">
    <property type="entry name" value="TAURINE-BINDING PERIPLASMIC PROTEIN"/>
    <property type="match status" value="1"/>
</dbReference>
<evidence type="ECO:0000256" key="1">
    <source>
        <dbReference type="ARBA" id="ARBA00004418"/>
    </source>
</evidence>
<dbReference type="Proteomes" id="UP000056252">
    <property type="component" value="Chromosome"/>
</dbReference>
<dbReference type="eggNOG" id="COG0715">
    <property type="taxonomic scope" value="Bacteria"/>
</dbReference>
<sequence length="300" mass="34343">MKYFCAFLTALILVASCGQSYDEKQRITKAERAKQKTEDSLALKVAVLPTLDGMPIFLAKERRLFDTLHVDVRLRRWNAQMDGDTALIGGSIEGAVTDLVRAERIKKRGTPLTYVAATNAYWQLVSNRLARVKELKQLSDKMIAMTRFSATDYLADLAVDSAKPKYDVFRVQINDVQIRLRMLLNNEMDAMLLTEPQATTARLYRHPVLMDSRDKGIRFGVIAFRTAAMRDARRRKQIQTFIKAYDMACDSLNERGLQHYSDLIMKYCGADKKTVKALPKMHFEHAAKPRIQDVLRAQKY</sequence>
<name>A0A0S2KPQ7_9BACT</name>
<dbReference type="InterPro" id="IPR015168">
    <property type="entry name" value="SsuA/THI5"/>
</dbReference>
<proteinExistence type="inferred from homology"/>
<gene>
    <name evidence="5" type="ORF">AS203_08650</name>
</gene>